<dbReference type="PANTHER" id="PTHR43298">
    <property type="entry name" value="MULTIDRUG RESISTANCE PROTEIN NORM-RELATED"/>
    <property type="match status" value="1"/>
</dbReference>
<feature type="transmembrane region" description="Helical" evidence="8">
    <location>
        <begin position="12"/>
        <end position="30"/>
    </location>
</feature>
<feature type="transmembrane region" description="Helical" evidence="8">
    <location>
        <begin position="360"/>
        <end position="378"/>
    </location>
</feature>
<gene>
    <name evidence="9" type="primary">spoVB</name>
    <name evidence="9" type="ORF">JK636_05740</name>
</gene>
<evidence type="ECO:0000256" key="4">
    <source>
        <dbReference type="ARBA" id="ARBA00022692"/>
    </source>
</evidence>
<keyword evidence="6 8" id="KW-0472">Membrane</keyword>
<keyword evidence="5 8" id="KW-1133">Transmembrane helix</keyword>
<feature type="transmembrane region" description="Helical" evidence="8">
    <location>
        <begin position="186"/>
        <end position="206"/>
    </location>
</feature>
<organism evidence="9 10">
    <name type="scientific">Clostridium rhizosphaerae</name>
    <dbReference type="NCBI Taxonomy" id="2803861"/>
    <lineage>
        <taxon>Bacteria</taxon>
        <taxon>Bacillati</taxon>
        <taxon>Bacillota</taxon>
        <taxon>Clostridia</taxon>
        <taxon>Eubacteriales</taxon>
        <taxon>Clostridiaceae</taxon>
        <taxon>Clostridium</taxon>
    </lineage>
</organism>
<evidence type="ECO:0000313" key="10">
    <source>
        <dbReference type="Proteomes" id="UP000632377"/>
    </source>
</evidence>
<feature type="transmembrane region" description="Helical" evidence="8">
    <location>
        <begin position="280"/>
        <end position="301"/>
    </location>
</feature>
<keyword evidence="4 8" id="KW-0812">Transmembrane</keyword>
<keyword evidence="3" id="KW-0813">Transport</keyword>
<evidence type="ECO:0000256" key="8">
    <source>
        <dbReference type="SAM" id="Phobius"/>
    </source>
</evidence>
<feature type="transmembrane region" description="Helical" evidence="8">
    <location>
        <begin position="161"/>
        <end position="180"/>
    </location>
</feature>
<feature type="transmembrane region" description="Helical" evidence="8">
    <location>
        <begin position="50"/>
        <end position="73"/>
    </location>
</feature>
<comment type="similarity">
    <text evidence="2">Belongs to the multi antimicrobial extrusion (MATE) (TC 2.A.66.1) family.</text>
</comment>
<comment type="caution">
    <text evidence="9">The sequence shown here is derived from an EMBL/GenBank/DDBJ whole genome shotgun (WGS) entry which is preliminary data.</text>
</comment>
<feature type="transmembrane region" description="Helical" evidence="8">
    <location>
        <begin position="448"/>
        <end position="469"/>
    </location>
</feature>
<keyword evidence="10" id="KW-1185">Reference proteome</keyword>
<accession>A0ABS1T9A6</accession>
<feature type="transmembrane region" description="Helical" evidence="8">
    <location>
        <begin position="390"/>
        <end position="408"/>
    </location>
</feature>
<feature type="transmembrane region" description="Helical" evidence="8">
    <location>
        <begin position="414"/>
        <end position="436"/>
    </location>
</feature>
<evidence type="ECO:0000256" key="1">
    <source>
        <dbReference type="ARBA" id="ARBA00004141"/>
    </source>
</evidence>
<dbReference type="InterPro" id="IPR014249">
    <property type="entry name" value="Spore_V_B"/>
</dbReference>
<feature type="transmembrane region" description="Helical" evidence="8">
    <location>
        <begin position="227"/>
        <end position="244"/>
    </location>
</feature>
<dbReference type="NCBIfam" id="TIGR02900">
    <property type="entry name" value="spore_V_B"/>
    <property type="match status" value="1"/>
</dbReference>
<evidence type="ECO:0000256" key="5">
    <source>
        <dbReference type="ARBA" id="ARBA00022989"/>
    </source>
</evidence>
<sequence length="502" mass="55824">MKRDSFFKESLILTLSNLTTGVLGFMFSIILSKELGAEGMGLYGLIMPIYNLFICLICGGMVTAISKVAAVYFGKNDYRNLNKSIHTSLMFDLIWGTIICIIFFTFSSFISSHVIKDSRTLYSLKVIVPALLFVGLSSILKGYFYGISQVKVPAFIDIFEKAVRIAVIVSVISMLSAPSVTETVTVAYIALCIGEFISLILLYIFYRFNRQRTTAYNSLKKEGRAQLLFDVLVISFPLCLNGFISTGLNTLSTLIVPRRLISAGIEYSTALSLIGKFTGMSMAIIFFPLIVVNSMSTVLIPDLSQTLDKKDYYALENRISQVMQIAFLLGVITLIISISIPDSLGQLFFNRNDLGPYIRFAALSVPLTYTSATTFSILNGLGRQGIVLRNSLIVSIEEVILLYIFTGIPSINIFGYGISLIITSLTLLTLNIIEIKKYCRISFSPAELIIYILLSILIYFILLIANNLIPSTLFALKNIFIITLGFTSYFLCIHIINKESFN</sequence>
<dbReference type="PIRSF" id="PIRSF038958">
    <property type="entry name" value="PG_synth_SpoVB"/>
    <property type="match status" value="1"/>
</dbReference>
<dbReference type="EMBL" id="JAESWC010000002">
    <property type="protein sequence ID" value="MBL4935256.1"/>
    <property type="molecule type" value="Genomic_DNA"/>
</dbReference>
<dbReference type="InterPro" id="IPR002797">
    <property type="entry name" value="Polysacc_synth"/>
</dbReference>
<protein>
    <recommendedName>
        <fullName evidence="7">Multidrug-efflux transporter</fullName>
    </recommendedName>
</protein>
<dbReference type="RefSeq" id="WP_202747859.1">
    <property type="nucleotide sequence ID" value="NZ_JAESWC010000002.1"/>
</dbReference>
<evidence type="ECO:0000256" key="7">
    <source>
        <dbReference type="ARBA" id="ARBA00031636"/>
    </source>
</evidence>
<comment type="subcellular location">
    <subcellularLocation>
        <location evidence="1">Membrane</location>
        <topology evidence="1">Multi-pass membrane protein</topology>
    </subcellularLocation>
</comment>
<feature type="transmembrane region" description="Helical" evidence="8">
    <location>
        <begin position="322"/>
        <end position="340"/>
    </location>
</feature>
<dbReference type="InterPro" id="IPR024923">
    <property type="entry name" value="PG_synth_SpoVB"/>
</dbReference>
<dbReference type="Proteomes" id="UP000632377">
    <property type="component" value="Unassembled WGS sequence"/>
</dbReference>
<feature type="transmembrane region" description="Helical" evidence="8">
    <location>
        <begin position="475"/>
        <end position="496"/>
    </location>
</feature>
<evidence type="ECO:0000313" key="9">
    <source>
        <dbReference type="EMBL" id="MBL4935256.1"/>
    </source>
</evidence>
<reference evidence="9 10" key="1">
    <citation type="submission" date="2021-01" db="EMBL/GenBank/DDBJ databases">
        <title>Genome public.</title>
        <authorList>
            <person name="Liu C."/>
            <person name="Sun Q."/>
        </authorList>
    </citation>
    <scope>NUCLEOTIDE SEQUENCE [LARGE SCALE GENOMIC DNA]</scope>
    <source>
        <strain evidence="9 10">YIM B02515</strain>
    </source>
</reference>
<dbReference type="PANTHER" id="PTHR43298:SF2">
    <property type="entry name" value="FMN_FAD EXPORTER YEEO-RELATED"/>
    <property type="match status" value="1"/>
</dbReference>
<feature type="transmembrane region" description="Helical" evidence="8">
    <location>
        <begin position="93"/>
        <end position="115"/>
    </location>
</feature>
<dbReference type="InterPro" id="IPR050222">
    <property type="entry name" value="MATE_MdtK"/>
</dbReference>
<evidence type="ECO:0000256" key="2">
    <source>
        <dbReference type="ARBA" id="ARBA00010199"/>
    </source>
</evidence>
<dbReference type="Pfam" id="PF01943">
    <property type="entry name" value="Polysacc_synt"/>
    <property type="match status" value="1"/>
</dbReference>
<evidence type="ECO:0000256" key="6">
    <source>
        <dbReference type="ARBA" id="ARBA00023136"/>
    </source>
</evidence>
<feature type="transmembrane region" description="Helical" evidence="8">
    <location>
        <begin position="121"/>
        <end position="140"/>
    </location>
</feature>
<evidence type="ECO:0000256" key="3">
    <source>
        <dbReference type="ARBA" id="ARBA00022448"/>
    </source>
</evidence>
<name>A0ABS1T9A6_9CLOT</name>
<proteinExistence type="inferred from homology"/>